<dbReference type="Pfam" id="PF00069">
    <property type="entry name" value="Pkinase"/>
    <property type="match status" value="1"/>
</dbReference>
<feature type="compositionally biased region" description="Polar residues" evidence="10">
    <location>
        <begin position="686"/>
        <end position="704"/>
    </location>
</feature>
<proteinExistence type="predicted"/>
<evidence type="ECO:0000256" key="4">
    <source>
        <dbReference type="ARBA" id="ARBA00022771"/>
    </source>
</evidence>
<evidence type="ECO:0000256" key="2">
    <source>
        <dbReference type="ARBA" id="ARBA00022679"/>
    </source>
</evidence>
<feature type="region of interest" description="Disordered" evidence="10">
    <location>
        <begin position="291"/>
        <end position="313"/>
    </location>
</feature>
<dbReference type="InterPro" id="IPR008271">
    <property type="entry name" value="Ser/Thr_kinase_AS"/>
</dbReference>
<dbReference type="InterPro" id="IPR011009">
    <property type="entry name" value="Kinase-like_dom_sf"/>
</dbReference>
<evidence type="ECO:0000256" key="3">
    <source>
        <dbReference type="ARBA" id="ARBA00022741"/>
    </source>
</evidence>
<feature type="compositionally biased region" description="Basic residues" evidence="10">
    <location>
        <begin position="1"/>
        <end position="14"/>
    </location>
</feature>
<protein>
    <submittedName>
        <fullName evidence="14">Mitogen-activated protein kinase kinase kinase 1</fullName>
    </submittedName>
</protein>
<gene>
    <name evidence="14" type="ORF">KP79_PYT08522</name>
</gene>
<keyword evidence="4 8" id="KW-0863">Zinc-finger</keyword>
<dbReference type="InterPro" id="IPR000719">
    <property type="entry name" value="Prot_kinase_dom"/>
</dbReference>
<feature type="domain" description="RING-type" evidence="12">
    <location>
        <begin position="228"/>
        <end position="277"/>
    </location>
</feature>
<evidence type="ECO:0000313" key="14">
    <source>
        <dbReference type="EMBL" id="OWF34833.1"/>
    </source>
</evidence>
<evidence type="ECO:0000313" key="15">
    <source>
        <dbReference type="Proteomes" id="UP000242188"/>
    </source>
</evidence>
<evidence type="ECO:0000256" key="7">
    <source>
        <dbReference type="ARBA" id="ARBA00022840"/>
    </source>
</evidence>
<dbReference type="InterPro" id="IPR007527">
    <property type="entry name" value="Znf_SWIM"/>
</dbReference>
<feature type="region of interest" description="Disordered" evidence="10">
    <location>
        <begin position="1"/>
        <end position="48"/>
    </location>
</feature>
<feature type="domain" description="SWIM-type" evidence="13">
    <location>
        <begin position="122"/>
        <end position="150"/>
    </location>
</feature>
<dbReference type="InterPro" id="IPR013083">
    <property type="entry name" value="Znf_RING/FYVE/PHD"/>
</dbReference>
<dbReference type="SUPFAM" id="SSF56112">
    <property type="entry name" value="Protein kinase-like (PK-like)"/>
    <property type="match status" value="1"/>
</dbReference>
<dbReference type="PROSITE" id="PS50089">
    <property type="entry name" value="ZF_RING_2"/>
    <property type="match status" value="1"/>
</dbReference>
<keyword evidence="6" id="KW-0862">Zinc</keyword>
<evidence type="ECO:0000256" key="8">
    <source>
        <dbReference type="PROSITE-ProRule" id="PRU00175"/>
    </source>
</evidence>
<feature type="region of interest" description="Disordered" evidence="10">
    <location>
        <begin position="62"/>
        <end position="88"/>
    </location>
</feature>
<dbReference type="SMART" id="SM00220">
    <property type="entry name" value="S_TKc"/>
    <property type="match status" value="1"/>
</dbReference>
<dbReference type="PANTHER" id="PTHR11584:SF369">
    <property type="entry name" value="MITOGEN-ACTIVATED PROTEIN KINASE KINASE KINASE 19-RELATED"/>
    <property type="match status" value="1"/>
</dbReference>
<dbReference type="PANTHER" id="PTHR11584">
    <property type="entry name" value="SERINE/THREONINE PROTEIN KINASE"/>
    <property type="match status" value="1"/>
</dbReference>
<feature type="region of interest" description="Disordered" evidence="10">
    <location>
        <begin position="538"/>
        <end position="565"/>
    </location>
</feature>
<dbReference type="GO" id="GO:0004674">
    <property type="term" value="F:protein serine/threonine kinase activity"/>
    <property type="evidence" value="ECO:0007669"/>
    <property type="project" value="UniProtKB-KW"/>
</dbReference>
<sequence length="1341" mass="148881">MHHITSPGVHRKNSLNRNGSVNRSGSINRSNSINRNGSINRGNGSFNRGESAFTKQVVNLTPNTSFQRKRVSPNNSFNKSTPGGGQLTKSRIAKVLRLRLYLLQQMGPNSFLIGGDSPDHKFRVIIGPQSCSCGKGPHCVHVLFVMLRVFQVSEGDPLLGSKTLKNYEVESLFRDYHEKISSRIQNRKEEKLKQLKKIEEQTGAPSDDSTPAPSEADLGSQKEEDDTCPICLLEMLEGESLLKCEDGCQNRLHHHCIAVWFELCRRQNDPLICPLCRTKWKVNKLLEVRSDGTSASSDSPMVPPNTRASSPLPLEGEERLPYAEPIPPEHVSLAAPWVELLGEDLVSCFFSKSWSIRESGLKHLGKETRAVLMRNMSEGRQGTVTSPVRQDATHKMLECCCQVLSLMCLDPVYKVYVAGLRTLRTFLSYTPCRDQLQRRRLQYLLNPVISAIIVKCTDGNRRTSQLSLSTAIELAKGQEGELPVGKDIHNGGTYGLDSLDYIVSCATEDYDSDTVSWQWLLGRLYVLQRMFEEFQNELLPRHPPDGTSADDEGTSKVEGATAASPTRSSNYERLVSCARFAVKAVGNSHMRVSRMARRVFFLVAKFSAHMDNIIEDLDELLIGLDSNVALSMKKRLYRIVEDFQLSEKIVNELHQGTLKYRRNFDNSPVDSPFDTPVSSPRCVSPATVSSSHSDCQSEASTSSKHAPLVPPNTPIRGRKKQRGRTDKVDEAGTGCLSVPLLEKDENLVSDIHTMPLVKDKVRSPAHSVLTPSSPGKQTPPPIPPRPLTRTKSYEILNERFSLSPPPVVQRINSSDIRNNNVENDNKNFESVLNDIGFSDCKSKGKNAYINHSECFLICDKEPDMKEVLSSTKHKPLASQCLSFDCDNETCKPVNMSGLLSISSDEKTISSDDSLDRPRRRSLASTSYLTTPKHGGNSSDELLEQSCCGSTPSCTPDREKPVTFKTEVTLLTPKHSPSHTVDTYGNDKVCACKEEVEKEEALALSEAMKVSWIEPPKPVVPGLTPTDKEQVITIRIQPDDYGKNVSEGNNTNEPALFLENVHWVKGPLLGTGAYSTCYQARDVKSGVIMAVKQISFCRNTPSEQEKVVEAITEEIHMMTKLNHPNIVRILGATRQGCHFNMFVEWMPAGSLAALLSTYGALSENVMTSYTLQILRGMAYLHDNHVLHRDLKGANLLVDSTGQRLRIGDFGAAARLASQATGAGEFQGQLLGTIAFMAPEVLRGENYGRACDIWSVGCCMIEMVTARPPWGAKDISNHLALIFKIATSQEPPPIPENISPPMRDLMLRCLEQKKEERPSAKDLLIHPLFTQYMSQKTLHVSNL</sequence>
<reference evidence="14 15" key="1">
    <citation type="journal article" date="2017" name="Nat. Ecol. Evol.">
        <title>Scallop genome provides insights into evolution of bilaterian karyotype and development.</title>
        <authorList>
            <person name="Wang S."/>
            <person name="Zhang J."/>
            <person name="Jiao W."/>
            <person name="Li J."/>
            <person name="Xun X."/>
            <person name="Sun Y."/>
            <person name="Guo X."/>
            <person name="Huan P."/>
            <person name="Dong B."/>
            <person name="Zhang L."/>
            <person name="Hu X."/>
            <person name="Sun X."/>
            <person name="Wang J."/>
            <person name="Zhao C."/>
            <person name="Wang Y."/>
            <person name="Wang D."/>
            <person name="Huang X."/>
            <person name="Wang R."/>
            <person name="Lv J."/>
            <person name="Li Y."/>
            <person name="Zhang Z."/>
            <person name="Liu B."/>
            <person name="Lu W."/>
            <person name="Hui Y."/>
            <person name="Liang J."/>
            <person name="Zhou Z."/>
            <person name="Hou R."/>
            <person name="Li X."/>
            <person name="Liu Y."/>
            <person name="Li H."/>
            <person name="Ning X."/>
            <person name="Lin Y."/>
            <person name="Zhao L."/>
            <person name="Xing Q."/>
            <person name="Dou J."/>
            <person name="Li Y."/>
            <person name="Mao J."/>
            <person name="Guo H."/>
            <person name="Dou H."/>
            <person name="Li T."/>
            <person name="Mu C."/>
            <person name="Jiang W."/>
            <person name="Fu Q."/>
            <person name="Fu X."/>
            <person name="Miao Y."/>
            <person name="Liu J."/>
            <person name="Yu Q."/>
            <person name="Li R."/>
            <person name="Liao H."/>
            <person name="Li X."/>
            <person name="Kong Y."/>
            <person name="Jiang Z."/>
            <person name="Chourrout D."/>
            <person name="Li R."/>
            <person name="Bao Z."/>
        </authorList>
    </citation>
    <scope>NUCLEOTIDE SEQUENCE [LARGE SCALE GENOMIC DNA]</scope>
    <source>
        <strain evidence="14 15">PY_sf001</strain>
    </source>
</reference>
<dbReference type="STRING" id="6573.A0A210PEB5"/>
<dbReference type="Proteomes" id="UP000242188">
    <property type="component" value="Unassembled WGS sequence"/>
</dbReference>
<evidence type="ECO:0000259" key="12">
    <source>
        <dbReference type="PROSITE" id="PS50089"/>
    </source>
</evidence>
<dbReference type="PROSITE" id="PS00107">
    <property type="entry name" value="PROTEIN_KINASE_ATP"/>
    <property type="match status" value="1"/>
</dbReference>
<evidence type="ECO:0000256" key="10">
    <source>
        <dbReference type="SAM" id="MobiDB-lite"/>
    </source>
</evidence>
<dbReference type="GO" id="GO:0005524">
    <property type="term" value="F:ATP binding"/>
    <property type="evidence" value="ECO:0007669"/>
    <property type="project" value="UniProtKB-UniRule"/>
</dbReference>
<dbReference type="EMBL" id="NEDP02076749">
    <property type="protein sequence ID" value="OWF34833.1"/>
    <property type="molecule type" value="Genomic_DNA"/>
</dbReference>
<accession>A0A210PEB5</accession>
<keyword evidence="2" id="KW-0808">Transferase</keyword>
<evidence type="ECO:0000259" key="13">
    <source>
        <dbReference type="PROSITE" id="PS50966"/>
    </source>
</evidence>
<dbReference type="SUPFAM" id="SSF57850">
    <property type="entry name" value="RING/U-box"/>
    <property type="match status" value="1"/>
</dbReference>
<keyword evidence="1" id="KW-0723">Serine/threonine-protein kinase</keyword>
<dbReference type="InterPro" id="IPR001841">
    <property type="entry name" value="Znf_RING"/>
</dbReference>
<dbReference type="PROSITE" id="PS50011">
    <property type="entry name" value="PROTEIN_KINASE_DOM"/>
    <property type="match status" value="1"/>
</dbReference>
<feature type="binding site" evidence="9">
    <location>
        <position position="1091"/>
    </location>
    <ligand>
        <name>ATP</name>
        <dbReference type="ChEBI" id="CHEBI:30616"/>
    </ligand>
</feature>
<dbReference type="CDD" id="cd16494">
    <property type="entry name" value="RING-CH-C4HC3_ZSWM2"/>
    <property type="match status" value="1"/>
</dbReference>
<evidence type="ECO:0000259" key="11">
    <source>
        <dbReference type="PROSITE" id="PS50011"/>
    </source>
</evidence>
<evidence type="ECO:0000256" key="9">
    <source>
        <dbReference type="PROSITE-ProRule" id="PRU10141"/>
    </source>
</evidence>
<dbReference type="Gene3D" id="1.10.510.10">
    <property type="entry name" value="Transferase(Phosphotransferase) domain 1"/>
    <property type="match status" value="1"/>
</dbReference>
<dbReference type="GO" id="GO:0035556">
    <property type="term" value="P:intracellular signal transduction"/>
    <property type="evidence" value="ECO:0007669"/>
    <property type="project" value="UniProtKB-ARBA"/>
</dbReference>
<keyword evidence="4 8" id="KW-0479">Metal-binding</keyword>
<evidence type="ECO:0000256" key="1">
    <source>
        <dbReference type="ARBA" id="ARBA00022527"/>
    </source>
</evidence>
<feature type="region of interest" description="Disordered" evidence="10">
    <location>
        <begin position="198"/>
        <end position="222"/>
    </location>
</feature>
<feature type="compositionally biased region" description="Polar residues" evidence="10">
    <location>
        <begin position="203"/>
        <end position="212"/>
    </location>
</feature>
<dbReference type="PROSITE" id="PS50966">
    <property type="entry name" value="ZF_SWIM"/>
    <property type="match status" value="1"/>
</dbReference>
<dbReference type="OrthoDB" id="275301at2759"/>
<comment type="caution">
    <text evidence="14">The sequence shown here is derived from an EMBL/GenBank/DDBJ whole genome shotgun (WGS) entry which is preliminary data.</text>
</comment>
<dbReference type="PROSITE" id="PS00108">
    <property type="entry name" value="PROTEIN_KINASE_ST"/>
    <property type="match status" value="1"/>
</dbReference>
<feature type="region of interest" description="Disordered" evidence="10">
    <location>
        <begin position="669"/>
        <end position="731"/>
    </location>
</feature>
<feature type="compositionally biased region" description="Low complexity" evidence="10">
    <location>
        <begin position="15"/>
        <end position="48"/>
    </location>
</feature>
<evidence type="ECO:0000256" key="5">
    <source>
        <dbReference type="ARBA" id="ARBA00022777"/>
    </source>
</evidence>
<dbReference type="GO" id="GO:0008270">
    <property type="term" value="F:zinc ion binding"/>
    <property type="evidence" value="ECO:0007669"/>
    <property type="project" value="UniProtKB-KW"/>
</dbReference>
<organism evidence="14 15">
    <name type="scientific">Mizuhopecten yessoensis</name>
    <name type="common">Japanese scallop</name>
    <name type="synonym">Patinopecten yessoensis</name>
    <dbReference type="NCBI Taxonomy" id="6573"/>
    <lineage>
        <taxon>Eukaryota</taxon>
        <taxon>Metazoa</taxon>
        <taxon>Spiralia</taxon>
        <taxon>Lophotrochozoa</taxon>
        <taxon>Mollusca</taxon>
        <taxon>Bivalvia</taxon>
        <taxon>Autobranchia</taxon>
        <taxon>Pteriomorphia</taxon>
        <taxon>Pectinida</taxon>
        <taxon>Pectinoidea</taxon>
        <taxon>Pectinidae</taxon>
        <taxon>Mizuhopecten</taxon>
    </lineage>
</organism>
<feature type="region of interest" description="Disordered" evidence="10">
    <location>
        <begin position="904"/>
        <end position="941"/>
    </location>
</feature>
<keyword evidence="3 9" id="KW-0547">Nucleotide-binding</keyword>
<feature type="domain" description="Protein kinase" evidence="11">
    <location>
        <begin position="1062"/>
        <end position="1327"/>
    </location>
</feature>
<keyword evidence="7 9" id="KW-0067">ATP-binding</keyword>
<keyword evidence="5 14" id="KW-0418">Kinase</keyword>
<dbReference type="FunFam" id="1.10.510.10:FF:000286">
    <property type="entry name" value="Mitogen-activated protein kinase kinase kinase 1 (Predicted)"/>
    <property type="match status" value="1"/>
</dbReference>
<dbReference type="InterPro" id="IPR011989">
    <property type="entry name" value="ARM-like"/>
</dbReference>
<dbReference type="Gene3D" id="1.25.10.10">
    <property type="entry name" value="Leucine-rich Repeat Variant"/>
    <property type="match status" value="1"/>
</dbReference>
<dbReference type="CDD" id="cd06630">
    <property type="entry name" value="STKc_MEKK1"/>
    <property type="match status" value="1"/>
</dbReference>
<feature type="compositionally biased region" description="Polar residues" evidence="10">
    <location>
        <begin position="923"/>
        <end position="939"/>
    </location>
</feature>
<keyword evidence="15" id="KW-1185">Reference proteome</keyword>
<name>A0A210PEB5_MIZYE</name>
<dbReference type="Gene3D" id="3.30.40.10">
    <property type="entry name" value="Zinc/RING finger domain, C3HC4 (zinc finger)"/>
    <property type="match status" value="1"/>
</dbReference>
<dbReference type="Pfam" id="PF21040">
    <property type="entry name" value="CEP104-like_TOG"/>
    <property type="match status" value="1"/>
</dbReference>
<dbReference type="InterPro" id="IPR017441">
    <property type="entry name" value="Protein_kinase_ATP_BS"/>
</dbReference>
<feature type="compositionally biased region" description="Polar residues" evidence="10">
    <location>
        <begin position="62"/>
        <end position="81"/>
    </location>
</feature>
<feature type="region of interest" description="Disordered" evidence="10">
    <location>
        <begin position="762"/>
        <end position="787"/>
    </location>
</feature>
<feature type="compositionally biased region" description="Pro residues" evidence="10">
    <location>
        <begin position="777"/>
        <end position="786"/>
    </location>
</feature>
<evidence type="ECO:0000256" key="6">
    <source>
        <dbReference type="ARBA" id="ARBA00022833"/>
    </source>
</evidence>
<feature type="compositionally biased region" description="Basic and acidic residues" evidence="10">
    <location>
        <begin position="904"/>
        <end position="916"/>
    </location>
</feature>